<dbReference type="OrthoDB" id="447743at2759"/>
<dbReference type="STRING" id="37653.A0A0L8HWA3"/>
<gene>
    <name evidence="1" type="ORF">OCBIM_22005255mg</name>
</gene>
<organism evidence="1">
    <name type="scientific">Octopus bimaculoides</name>
    <name type="common">California two-spotted octopus</name>
    <dbReference type="NCBI Taxonomy" id="37653"/>
    <lineage>
        <taxon>Eukaryota</taxon>
        <taxon>Metazoa</taxon>
        <taxon>Spiralia</taxon>
        <taxon>Lophotrochozoa</taxon>
        <taxon>Mollusca</taxon>
        <taxon>Cephalopoda</taxon>
        <taxon>Coleoidea</taxon>
        <taxon>Octopodiformes</taxon>
        <taxon>Octopoda</taxon>
        <taxon>Incirrata</taxon>
        <taxon>Octopodidae</taxon>
        <taxon>Octopus</taxon>
    </lineage>
</organism>
<protein>
    <submittedName>
        <fullName evidence="1">Uncharacterized protein</fullName>
    </submittedName>
</protein>
<reference evidence="1" key="1">
    <citation type="submission" date="2015-07" db="EMBL/GenBank/DDBJ databases">
        <title>MeaNS - Measles Nucleotide Surveillance Program.</title>
        <authorList>
            <person name="Tran T."/>
            <person name="Druce J."/>
        </authorList>
    </citation>
    <scope>NUCLEOTIDE SEQUENCE</scope>
    <source>
        <strain evidence="1">UCB-OBI-ISO-001</strain>
        <tissue evidence="1">Gonad</tissue>
    </source>
</reference>
<dbReference type="EMBL" id="KQ417236">
    <property type="protein sequence ID" value="KOF93065.1"/>
    <property type="molecule type" value="Genomic_DNA"/>
</dbReference>
<proteinExistence type="predicted"/>
<sequence>MVVDECHHHVSDVIYFQSTIKQPKPLNTTALYEKPVLQLPIASITEEYKAGKARTVMMLRYSKDQSIRENPPKVRTGRKWNAEEAVNRAIGILKHADIVGATQEARAGLGTSSFRPFCKSSVKEMKEAVVHEVRKEEEERRNVHLVQCS</sequence>
<feature type="non-terminal residue" evidence="1">
    <location>
        <position position="149"/>
    </location>
</feature>
<evidence type="ECO:0000313" key="1">
    <source>
        <dbReference type="EMBL" id="KOF93065.1"/>
    </source>
</evidence>
<dbReference type="AlphaFoldDB" id="A0A0L8HWA3"/>
<name>A0A0L8HWA3_OCTBM</name>
<accession>A0A0L8HWA3</accession>